<evidence type="ECO:0000256" key="1">
    <source>
        <dbReference type="ARBA" id="ARBA00000832"/>
    </source>
</evidence>
<evidence type="ECO:0000313" key="10">
    <source>
        <dbReference type="Proteomes" id="UP001058860"/>
    </source>
</evidence>
<evidence type="ECO:0000313" key="9">
    <source>
        <dbReference type="EMBL" id="UUY06075.1"/>
    </source>
</evidence>
<dbReference type="CDD" id="cd01400">
    <property type="entry name" value="6PGL"/>
    <property type="match status" value="1"/>
</dbReference>
<evidence type="ECO:0000259" key="8">
    <source>
        <dbReference type="Pfam" id="PF01182"/>
    </source>
</evidence>
<evidence type="ECO:0000256" key="2">
    <source>
        <dbReference type="ARBA" id="ARBA00002681"/>
    </source>
</evidence>
<name>A0ABY5PNI1_9ACTN</name>
<evidence type="ECO:0000256" key="6">
    <source>
        <dbReference type="ARBA" id="ARBA00020337"/>
    </source>
</evidence>
<reference evidence="10" key="1">
    <citation type="submission" date="2021-11" db="EMBL/GenBank/DDBJ databases">
        <title>Cultivation dependent microbiological survey of springs from the worlds oldest radium mine currently devoted to the extraction of radon-saturated water.</title>
        <authorList>
            <person name="Kapinusova G."/>
            <person name="Smrhova T."/>
            <person name="Strejcek M."/>
            <person name="Suman J."/>
            <person name="Jani K."/>
            <person name="Pajer P."/>
            <person name="Uhlik O."/>
        </authorList>
    </citation>
    <scope>NUCLEOTIDE SEQUENCE [LARGE SCALE GENOMIC DNA]</scope>
    <source>
        <strain evidence="10">J379</strain>
    </source>
</reference>
<dbReference type="GO" id="GO:0017057">
    <property type="term" value="F:6-phosphogluconolactonase activity"/>
    <property type="evidence" value="ECO:0007669"/>
    <property type="project" value="UniProtKB-EC"/>
</dbReference>
<sequence length="230" mass="24550">MTVITALPDAEAACRRVANLLASYIADARQLGNQVNVALAGGSTPRRAYQLLADMEGSWDHVHLWLGDERCVPDDDPESNALMVEEEICKRARATPPVLHRISHYDRPDDAAWAYGMEIIEAMGPEPVFDFVLLGLGEDGHTASLFPGHPAAAAEVAPVVAVRGAPKPPPDRISLTLPVLRRAKKTILLAAGDEKREPLDRVLAGDEGVPPGRLGAGLDEVVCDVAAHPG</sequence>
<gene>
    <name evidence="7 9" type="primary">pgl</name>
    <name evidence="9" type="ORF">LRS13_11335</name>
</gene>
<dbReference type="InterPro" id="IPR037171">
    <property type="entry name" value="NagB/RpiA_transferase-like"/>
</dbReference>
<evidence type="ECO:0000256" key="5">
    <source>
        <dbReference type="ARBA" id="ARBA00013198"/>
    </source>
</evidence>
<dbReference type="SUPFAM" id="SSF100950">
    <property type="entry name" value="NagB/RpiA/CoA transferase-like"/>
    <property type="match status" value="1"/>
</dbReference>
<dbReference type="PANTHER" id="PTHR11054:SF0">
    <property type="entry name" value="6-PHOSPHOGLUCONOLACTONASE"/>
    <property type="match status" value="1"/>
</dbReference>
<dbReference type="EC" id="3.1.1.31" evidence="5 7"/>
<dbReference type="RefSeq" id="WP_353866505.1">
    <property type="nucleotide sequence ID" value="NZ_CP088295.1"/>
</dbReference>
<dbReference type="NCBIfam" id="TIGR01198">
    <property type="entry name" value="pgl"/>
    <property type="match status" value="1"/>
</dbReference>
<dbReference type="InterPro" id="IPR039104">
    <property type="entry name" value="6PGL"/>
</dbReference>
<dbReference type="InterPro" id="IPR006148">
    <property type="entry name" value="Glc/Gal-6P_isomerase"/>
</dbReference>
<comment type="catalytic activity">
    <reaction evidence="1 7">
        <text>6-phospho-D-glucono-1,5-lactone + H2O = 6-phospho-D-gluconate + H(+)</text>
        <dbReference type="Rhea" id="RHEA:12556"/>
        <dbReference type="ChEBI" id="CHEBI:15377"/>
        <dbReference type="ChEBI" id="CHEBI:15378"/>
        <dbReference type="ChEBI" id="CHEBI:57955"/>
        <dbReference type="ChEBI" id="CHEBI:58759"/>
        <dbReference type="EC" id="3.1.1.31"/>
    </reaction>
</comment>
<evidence type="ECO:0000256" key="3">
    <source>
        <dbReference type="ARBA" id="ARBA00004961"/>
    </source>
</evidence>
<keyword evidence="10" id="KW-1185">Reference proteome</keyword>
<evidence type="ECO:0000256" key="7">
    <source>
        <dbReference type="RuleBase" id="RU365095"/>
    </source>
</evidence>
<comment type="pathway">
    <text evidence="3 7">Carbohydrate degradation; pentose phosphate pathway; D-ribulose 5-phosphate from D-glucose 6-phosphate (oxidative stage): step 2/3.</text>
</comment>
<dbReference type="InterPro" id="IPR005900">
    <property type="entry name" value="6-phosphogluconolactonase_DevB"/>
</dbReference>
<organism evidence="9 10">
    <name type="scientific">Svornostia abyssi</name>
    <dbReference type="NCBI Taxonomy" id="2898438"/>
    <lineage>
        <taxon>Bacteria</taxon>
        <taxon>Bacillati</taxon>
        <taxon>Actinomycetota</taxon>
        <taxon>Thermoleophilia</taxon>
        <taxon>Solirubrobacterales</taxon>
        <taxon>Baekduiaceae</taxon>
        <taxon>Svornostia</taxon>
    </lineage>
</organism>
<comment type="similarity">
    <text evidence="4 7">Belongs to the glucosamine/galactosamine-6-phosphate isomerase family. 6-phosphogluconolactonase subfamily.</text>
</comment>
<protein>
    <recommendedName>
        <fullName evidence="6 7">6-phosphogluconolactonase</fullName>
        <shortName evidence="7">6PGL</shortName>
        <ecNumber evidence="5 7">3.1.1.31</ecNumber>
    </recommendedName>
</protein>
<feature type="domain" description="Glucosamine/galactosamine-6-phosphate isomerase" evidence="8">
    <location>
        <begin position="8"/>
        <end position="207"/>
    </location>
</feature>
<evidence type="ECO:0000256" key="4">
    <source>
        <dbReference type="ARBA" id="ARBA00010662"/>
    </source>
</evidence>
<proteinExistence type="inferred from homology"/>
<comment type="function">
    <text evidence="2 7">Hydrolysis of 6-phosphogluconolactone to 6-phosphogluconate.</text>
</comment>
<dbReference type="Pfam" id="PF01182">
    <property type="entry name" value="Glucosamine_iso"/>
    <property type="match status" value="1"/>
</dbReference>
<accession>A0ABY5PNI1</accession>
<keyword evidence="7 9" id="KW-0378">Hydrolase</keyword>
<dbReference type="PANTHER" id="PTHR11054">
    <property type="entry name" value="6-PHOSPHOGLUCONOLACTONASE"/>
    <property type="match status" value="1"/>
</dbReference>
<dbReference type="Gene3D" id="3.40.50.1360">
    <property type="match status" value="1"/>
</dbReference>
<dbReference type="EMBL" id="CP088295">
    <property type="protein sequence ID" value="UUY06075.1"/>
    <property type="molecule type" value="Genomic_DNA"/>
</dbReference>
<dbReference type="Proteomes" id="UP001058860">
    <property type="component" value="Chromosome"/>
</dbReference>